<organism evidence="11 12">
    <name type="scientific">Acetobacter cerevisiae</name>
    <dbReference type="NCBI Taxonomy" id="178900"/>
    <lineage>
        <taxon>Bacteria</taxon>
        <taxon>Pseudomonadati</taxon>
        <taxon>Pseudomonadota</taxon>
        <taxon>Alphaproteobacteria</taxon>
        <taxon>Acetobacterales</taxon>
        <taxon>Acetobacteraceae</taxon>
        <taxon>Acetobacter</taxon>
    </lineage>
</organism>
<dbReference type="RefSeq" id="WP_062248838.1">
    <property type="nucleotide sequence ID" value="NZ_LHZA01000132.1"/>
</dbReference>
<evidence type="ECO:0000256" key="3">
    <source>
        <dbReference type="ARBA" id="ARBA00020170"/>
    </source>
</evidence>
<dbReference type="PANTHER" id="PTHR32182:SF0">
    <property type="entry name" value="DNA REPLICATION AND REPAIR PROTEIN RECF"/>
    <property type="match status" value="1"/>
</dbReference>
<keyword evidence="9" id="KW-0742">SOS response</keyword>
<dbReference type="NCBIfam" id="TIGR00611">
    <property type="entry name" value="recf"/>
    <property type="match status" value="1"/>
</dbReference>
<evidence type="ECO:0000313" key="12">
    <source>
        <dbReference type="Proteomes" id="UP000075473"/>
    </source>
</evidence>
<evidence type="ECO:0000313" key="11">
    <source>
        <dbReference type="EMBL" id="KXU95745.1"/>
    </source>
</evidence>
<evidence type="ECO:0000256" key="4">
    <source>
        <dbReference type="ARBA" id="ARBA00022490"/>
    </source>
</evidence>
<dbReference type="EMBL" id="LHZA01000132">
    <property type="protein sequence ID" value="KXU95745.1"/>
    <property type="molecule type" value="Genomic_DNA"/>
</dbReference>
<dbReference type="InterPro" id="IPR003395">
    <property type="entry name" value="RecF/RecN/SMC_N"/>
</dbReference>
<dbReference type="GO" id="GO:0003697">
    <property type="term" value="F:single-stranded DNA binding"/>
    <property type="evidence" value="ECO:0007669"/>
    <property type="project" value="UniProtKB-UniRule"/>
</dbReference>
<dbReference type="HAMAP" id="MF_00365">
    <property type="entry name" value="RecF"/>
    <property type="match status" value="1"/>
</dbReference>
<gene>
    <name evidence="9" type="primary">recF</name>
    <name evidence="11" type="ORF">AD928_05340</name>
</gene>
<evidence type="ECO:0000256" key="7">
    <source>
        <dbReference type="ARBA" id="ARBA00022840"/>
    </source>
</evidence>
<sequence length="369" mass="40789">MAQLLKLTLSEFRNYERLVWSPDASLVVLTGENGSGKTNLLEALSLLTPGRGLRGAPLAQLGRDNAASWGISARFSFDQDVLELGTGMAGAGESARRVYLLNGQQVRNRDALDDTLSAVWITPQMDRLFSEGASGRRRFLDRLVMAVTPHHARELLAYDRAMTQRNRLLQTRFSEASWLSGLEASMARHGVAVAAGRREMVQQLCLFAQSSLGAFPGVNVTLLCSVADQLEHNPALAVEDWLREQFAANRQQDRERGRATFGVHRTDFRLSDLQTGLLAASASTGQQKTLLMGTVLAHARLVEDYRGMPPVLLLDEPLVHLDRNRRGSLLEIVKDFRTTVILTGTDEAPFEDLRAQARFVALKHGEFLG</sequence>
<dbReference type="Gene3D" id="3.40.50.300">
    <property type="entry name" value="P-loop containing nucleotide triphosphate hydrolases"/>
    <property type="match status" value="1"/>
</dbReference>
<comment type="similarity">
    <text evidence="2 9">Belongs to the RecF family.</text>
</comment>
<protein>
    <recommendedName>
        <fullName evidence="3 9">DNA replication and repair protein RecF</fullName>
    </recommendedName>
</protein>
<accession>A0A149QEI4</accession>
<evidence type="ECO:0000259" key="10">
    <source>
        <dbReference type="SMART" id="SM00382"/>
    </source>
</evidence>
<evidence type="ECO:0000256" key="5">
    <source>
        <dbReference type="ARBA" id="ARBA00022705"/>
    </source>
</evidence>
<dbReference type="SMART" id="SM00382">
    <property type="entry name" value="AAA"/>
    <property type="match status" value="1"/>
</dbReference>
<evidence type="ECO:0000256" key="9">
    <source>
        <dbReference type="HAMAP-Rule" id="MF_00365"/>
    </source>
</evidence>
<dbReference type="AlphaFoldDB" id="A0A149QEI4"/>
<dbReference type="InterPro" id="IPR003593">
    <property type="entry name" value="AAA+_ATPase"/>
</dbReference>
<evidence type="ECO:0000256" key="6">
    <source>
        <dbReference type="ARBA" id="ARBA00022741"/>
    </source>
</evidence>
<evidence type="ECO:0000256" key="1">
    <source>
        <dbReference type="ARBA" id="ARBA00004496"/>
    </source>
</evidence>
<feature type="binding site" evidence="9">
    <location>
        <begin position="31"/>
        <end position="38"/>
    </location>
    <ligand>
        <name>ATP</name>
        <dbReference type="ChEBI" id="CHEBI:30616"/>
    </ligand>
</feature>
<keyword evidence="7 9" id="KW-0067">ATP-binding</keyword>
<keyword evidence="4 9" id="KW-0963">Cytoplasm</keyword>
<evidence type="ECO:0000256" key="2">
    <source>
        <dbReference type="ARBA" id="ARBA00008016"/>
    </source>
</evidence>
<dbReference type="GO" id="GO:0006260">
    <property type="term" value="P:DNA replication"/>
    <property type="evidence" value="ECO:0007669"/>
    <property type="project" value="UniProtKB-UniRule"/>
</dbReference>
<keyword evidence="8 9" id="KW-0238">DNA-binding</keyword>
<comment type="function">
    <text evidence="9">The RecF protein is involved in DNA metabolism; it is required for DNA replication and normal SOS inducibility. RecF binds preferentially to single-stranded, linear DNA. It also seems to bind ATP.</text>
</comment>
<comment type="subcellular location">
    <subcellularLocation>
        <location evidence="1 9">Cytoplasm</location>
    </subcellularLocation>
</comment>
<comment type="caution">
    <text evidence="11">The sequence shown here is derived from an EMBL/GenBank/DDBJ whole genome shotgun (WGS) entry which is preliminary data.</text>
</comment>
<dbReference type="GO" id="GO:0005737">
    <property type="term" value="C:cytoplasm"/>
    <property type="evidence" value="ECO:0007669"/>
    <property type="project" value="UniProtKB-SubCell"/>
</dbReference>
<dbReference type="Gene3D" id="1.20.1050.90">
    <property type="entry name" value="RecF/RecN/SMC, N-terminal domain"/>
    <property type="match status" value="1"/>
</dbReference>
<dbReference type="GO" id="GO:0005524">
    <property type="term" value="F:ATP binding"/>
    <property type="evidence" value="ECO:0007669"/>
    <property type="project" value="UniProtKB-UniRule"/>
</dbReference>
<name>A0A149QEI4_9PROT</name>
<dbReference type="PROSITE" id="PS00617">
    <property type="entry name" value="RECF_1"/>
    <property type="match status" value="1"/>
</dbReference>
<proteinExistence type="inferred from homology"/>
<dbReference type="GO" id="GO:0009432">
    <property type="term" value="P:SOS response"/>
    <property type="evidence" value="ECO:0007669"/>
    <property type="project" value="UniProtKB-UniRule"/>
</dbReference>
<keyword evidence="9" id="KW-0227">DNA damage</keyword>
<reference evidence="11 12" key="1">
    <citation type="submission" date="2015-06" db="EMBL/GenBank/DDBJ databases">
        <title>Improved classification and identification of acetic acid bacteria using matrix-assisted laser desorption/ionization time-of-flight mass spectrometry; Gluconobacter nephelii and Gluconobacter uchimurae are later heterotypic synonyms of Gluconobacter japonicus and Gluconobacter oxydans, respectively.</title>
        <authorList>
            <person name="Li L."/>
            <person name="Cleenwerck I."/>
            <person name="De Vuyst L."/>
            <person name="Vandamme P."/>
        </authorList>
    </citation>
    <scope>NUCLEOTIDE SEQUENCE [LARGE SCALE GENOMIC DNA]</scope>
    <source>
        <strain evidence="11 12">LMG 1625</strain>
    </source>
</reference>
<dbReference type="SUPFAM" id="SSF52540">
    <property type="entry name" value="P-loop containing nucleoside triphosphate hydrolases"/>
    <property type="match status" value="1"/>
</dbReference>
<dbReference type="InterPro" id="IPR001238">
    <property type="entry name" value="DNA-binding_RecF"/>
</dbReference>
<dbReference type="PATRIC" id="fig|178900.5.peg.3021"/>
<dbReference type="PANTHER" id="PTHR32182">
    <property type="entry name" value="DNA REPLICATION AND REPAIR PROTEIN RECF"/>
    <property type="match status" value="1"/>
</dbReference>
<dbReference type="Proteomes" id="UP000075473">
    <property type="component" value="Unassembled WGS sequence"/>
</dbReference>
<dbReference type="InterPro" id="IPR042174">
    <property type="entry name" value="RecF_2"/>
</dbReference>
<dbReference type="InterPro" id="IPR018078">
    <property type="entry name" value="DNA-binding_RecF_CS"/>
</dbReference>
<dbReference type="InterPro" id="IPR027417">
    <property type="entry name" value="P-loop_NTPase"/>
</dbReference>
<dbReference type="Pfam" id="PF02463">
    <property type="entry name" value="SMC_N"/>
    <property type="match status" value="1"/>
</dbReference>
<feature type="domain" description="AAA+ ATPase" evidence="10">
    <location>
        <begin position="23"/>
        <end position="365"/>
    </location>
</feature>
<keyword evidence="6 9" id="KW-0547">Nucleotide-binding</keyword>
<dbReference type="GO" id="GO:0000731">
    <property type="term" value="P:DNA synthesis involved in DNA repair"/>
    <property type="evidence" value="ECO:0007669"/>
    <property type="project" value="TreeGrafter"/>
</dbReference>
<evidence type="ECO:0000256" key="8">
    <source>
        <dbReference type="ARBA" id="ARBA00023125"/>
    </source>
</evidence>
<keyword evidence="9" id="KW-0234">DNA repair</keyword>
<dbReference type="GO" id="GO:0006302">
    <property type="term" value="P:double-strand break repair"/>
    <property type="evidence" value="ECO:0007669"/>
    <property type="project" value="TreeGrafter"/>
</dbReference>
<keyword evidence="5 9" id="KW-0235">DNA replication</keyword>